<feature type="signal peptide" evidence="1">
    <location>
        <begin position="1"/>
        <end position="29"/>
    </location>
</feature>
<evidence type="ECO:0000256" key="1">
    <source>
        <dbReference type="SAM" id="SignalP"/>
    </source>
</evidence>
<keyword evidence="3" id="KW-1185">Reference proteome</keyword>
<sequence>MTNINLGQVFTAGLLGVSLFLAAAESALADRRSVSPGVAITLSGTSGGSSNSRDCGWIAESPNHILDVTQDLPYWSITVQTAGAPTLLIDGPAGRYCVLPESPSGSILQFSGYGTRGTYRIFIGDRQQSQHPYSLSISDRKP</sequence>
<dbReference type="EMBL" id="FO818640">
    <property type="protein sequence ID" value="CDM97361.1"/>
    <property type="molecule type" value="Genomic_DNA"/>
</dbReference>
<evidence type="ECO:0000313" key="2">
    <source>
        <dbReference type="EMBL" id="CDM97361.1"/>
    </source>
</evidence>
<accession>A0A9P1P182</accession>
<evidence type="ECO:0000313" key="3">
    <source>
        <dbReference type="Proteomes" id="UP000032946"/>
    </source>
</evidence>
<dbReference type="AlphaFoldDB" id="A0A9P1P182"/>
<feature type="chain" id="PRO_5040463601" evidence="1">
    <location>
        <begin position="30"/>
        <end position="142"/>
    </location>
</feature>
<protein>
    <submittedName>
        <fullName evidence="2">Uncharacterized protein</fullName>
    </submittedName>
</protein>
<keyword evidence="1" id="KW-0732">Signal</keyword>
<dbReference type="RefSeq" id="WP_008053968.1">
    <property type="nucleotide sequence ID" value="NZ_FO818640.1"/>
</dbReference>
<proteinExistence type="predicted"/>
<reference evidence="2 3" key="1">
    <citation type="submission" date="2014-02" db="EMBL/GenBank/DDBJ databases">
        <authorList>
            <person name="Genoscope - CEA"/>
        </authorList>
    </citation>
    <scope>NUCLEOTIDE SEQUENCE [LARGE SCALE GENOMIC DNA]</scope>
    <source>
        <strain evidence="2 3">PCC 8005</strain>
    </source>
</reference>
<dbReference type="Proteomes" id="UP000032946">
    <property type="component" value="Chromosome"/>
</dbReference>
<gene>
    <name evidence="2" type="ORF">ARTHRO_50331</name>
</gene>
<organism evidence="2 3">
    <name type="scientific">Limnospira indica PCC 8005</name>
    <dbReference type="NCBI Taxonomy" id="376219"/>
    <lineage>
        <taxon>Bacteria</taxon>
        <taxon>Bacillati</taxon>
        <taxon>Cyanobacteriota</taxon>
        <taxon>Cyanophyceae</taxon>
        <taxon>Oscillatoriophycideae</taxon>
        <taxon>Oscillatoriales</taxon>
        <taxon>Sirenicapillariaceae</taxon>
        <taxon>Limnospira</taxon>
    </lineage>
</organism>
<name>A0A9P1P182_9CYAN</name>